<gene>
    <name evidence="1" type="ORF">Strvi_0036</name>
</gene>
<accession>G2PHG7</accession>
<geneLocation type="plasmid" evidence="1 2">
    <name>pSTRVI02</name>
</geneLocation>
<dbReference type="KEGG" id="svl:Strvi_0036"/>
<dbReference type="RefSeq" id="WP_014043748.1">
    <property type="nucleotide sequence ID" value="NC_015952.1"/>
</dbReference>
<protein>
    <submittedName>
        <fullName evidence="1">Uncharacterized protein</fullName>
    </submittedName>
</protein>
<evidence type="ECO:0000313" key="2">
    <source>
        <dbReference type="Proteomes" id="UP000008703"/>
    </source>
</evidence>
<name>G2PHG7_STRV4</name>
<dbReference type="EMBL" id="CP002996">
    <property type="protein sequence ID" value="AEM88813.1"/>
    <property type="molecule type" value="Genomic_DNA"/>
</dbReference>
<keyword evidence="2" id="KW-1185">Reference proteome</keyword>
<keyword evidence="1" id="KW-0614">Plasmid</keyword>
<evidence type="ECO:0000313" key="1">
    <source>
        <dbReference type="EMBL" id="AEM88813.1"/>
    </source>
</evidence>
<dbReference type="Proteomes" id="UP000008703">
    <property type="component" value="Plasmid pSTRVI02"/>
</dbReference>
<organism evidence="1 2">
    <name type="scientific">Streptomyces violaceusniger (strain Tu 4113)</name>
    <dbReference type="NCBI Taxonomy" id="653045"/>
    <lineage>
        <taxon>Bacteria</taxon>
        <taxon>Bacillati</taxon>
        <taxon>Actinomycetota</taxon>
        <taxon>Actinomycetes</taxon>
        <taxon>Kitasatosporales</taxon>
        <taxon>Streptomycetaceae</taxon>
        <taxon>Streptomyces</taxon>
        <taxon>Streptomyces violaceusniger group</taxon>
    </lineage>
</organism>
<dbReference type="HOGENOM" id="CLU_2977533_0_0_11"/>
<sequence length="58" mass="6501">MSAFGCSTCGGRRTTTPAGKTVVFRHYRPDGSRVDFYIKDDADRSVAQHGGYWEQTTR</sequence>
<dbReference type="AlphaFoldDB" id="G2PHG7"/>
<reference evidence="1" key="1">
    <citation type="submission" date="2011-08" db="EMBL/GenBank/DDBJ databases">
        <title>Complete sequence of plasmid 2 of Streptomyces violaceusniger Tu 4113.</title>
        <authorList>
            <consortium name="US DOE Joint Genome Institute"/>
            <person name="Lucas S."/>
            <person name="Han J."/>
            <person name="Lapidus A."/>
            <person name="Cheng J.-F."/>
            <person name="Goodwin L."/>
            <person name="Pitluck S."/>
            <person name="Peters L."/>
            <person name="Ivanova N."/>
            <person name="Daligault H."/>
            <person name="Detter J.C."/>
            <person name="Han C."/>
            <person name="Tapia R."/>
            <person name="Land M."/>
            <person name="Hauser L."/>
            <person name="Kyrpides N."/>
            <person name="Ivanova N."/>
            <person name="Pagani I."/>
            <person name="Hagen A."/>
            <person name="Katz L."/>
            <person name="Fiedler H.-P."/>
            <person name="Keasling J."/>
            <person name="Fortman J."/>
            <person name="Woyke T."/>
        </authorList>
    </citation>
    <scope>NUCLEOTIDE SEQUENCE [LARGE SCALE GENOMIC DNA]</scope>
    <source>
        <strain evidence="1">Tu 4113</strain>
        <plasmid evidence="1">pSTRVI02</plasmid>
    </source>
</reference>
<proteinExistence type="predicted"/>